<evidence type="ECO:0000256" key="9">
    <source>
        <dbReference type="ARBA" id="ARBA00023231"/>
    </source>
</evidence>
<evidence type="ECO:0000256" key="2">
    <source>
        <dbReference type="ARBA" id="ARBA00009192"/>
    </source>
</evidence>
<dbReference type="SUPFAM" id="SSF54862">
    <property type="entry name" value="4Fe-4S ferredoxins"/>
    <property type="match status" value="1"/>
</dbReference>
<dbReference type="Pfam" id="PF05187">
    <property type="entry name" value="Fer4_ETF_QO"/>
    <property type="match status" value="1"/>
</dbReference>
<dbReference type="PANTHER" id="PTHR43082">
    <property type="entry name" value="FERREDOXIN-LIKE"/>
    <property type="match status" value="1"/>
</dbReference>
<dbReference type="PROSITE" id="PS51379">
    <property type="entry name" value="4FE4S_FER_2"/>
    <property type="match status" value="1"/>
</dbReference>
<dbReference type="Gene3D" id="3.30.70.20">
    <property type="match status" value="1"/>
</dbReference>
<sequence length="94" mass="10973">MKIEEKLYLLRWKHDKRSHIAIKDQRVCLETCGTKWKRPCTTFCPASVYAWDGEKTVVSHDNCVECTSCLLGCPYRNIDWKLPRGGFGIEWQHG</sequence>
<keyword evidence="6" id="KW-0249">Electron transport</keyword>
<comment type="caution">
    <text evidence="11">The sequence shown here is derived from an EMBL/GenBank/DDBJ whole genome shotgun (WGS) entry which is preliminary data.</text>
</comment>
<dbReference type="GO" id="GO:0005506">
    <property type="term" value="F:iron ion binding"/>
    <property type="evidence" value="ECO:0007669"/>
    <property type="project" value="InterPro"/>
</dbReference>
<keyword evidence="9" id="KW-0535">Nitrogen fixation</keyword>
<evidence type="ECO:0000313" key="11">
    <source>
        <dbReference type="EMBL" id="TMI79321.1"/>
    </source>
</evidence>
<dbReference type="InterPro" id="IPR007859">
    <property type="entry name" value="ETF-QO/FixX_C"/>
</dbReference>
<dbReference type="GO" id="GO:0051536">
    <property type="term" value="F:iron-sulfur cluster binding"/>
    <property type="evidence" value="ECO:0007669"/>
    <property type="project" value="UniProtKB-KW"/>
</dbReference>
<dbReference type="InterPro" id="IPR017896">
    <property type="entry name" value="4Fe4S_Fe-S-bd"/>
</dbReference>
<evidence type="ECO:0000256" key="6">
    <source>
        <dbReference type="ARBA" id="ARBA00022982"/>
    </source>
</evidence>
<accession>A0A537J6Z5</accession>
<dbReference type="PROSITE" id="PS00198">
    <property type="entry name" value="4FE4S_FER_1"/>
    <property type="match status" value="1"/>
</dbReference>
<evidence type="ECO:0000256" key="8">
    <source>
        <dbReference type="ARBA" id="ARBA00023014"/>
    </source>
</evidence>
<evidence type="ECO:0000256" key="1">
    <source>
        <dbReference type="ARBA" id="ARBA00003208"/>
    </source>
</evidence>
<dbReference type="PIRSF" id="PIRSF036548">
    <property type="entry name" value="Fdx_FixX"/>
    <property type="match status" value="1"/>
</dbReference>
<reference evidence="11 12" key="1">
    <citation type="journal article" date="2019" name="Nat. Microbiol.">
        <title>Mediterranean grassland soil C-N compound turnover is dependent on rainfall and depth, and is mediated by genomically divergent microorganisms.</title>
        <authorList>
            <person name="Diamond S."/>
            <person name="Andeer P.F."/>
            <person name="Li Z."/>
            <person name="Crits-Christoph A."/>
            <person name="Burstein D."/>
            <person name="Anantharaman K."/>
            <person name="Lane K.R."/>
            <person name="Thomas B.C."/>
            <person name="Pan C."/>
            <person name="Northen T.R."/>
            <person name="Banfield J.F."/>
        </authorList>
    </citation>
    <scope>NUCLEOTIDE SEQUENCE [LARGE SCALE GENOMIC DNA]</scope>
    <source>
        <strain evidence="11">NP_6</strain>
    </source>
</reference>
<evidence type="ECO:0000256" key="4">
    <source>
        <dbReference type="ARBA" id="ARBA00022448"/>
    </source>
</evidence>
<evidence type="ECO:0000259" key="10">
    <source>
        <dbReference type="PROSITE" id="PS51379"/>
    </source>
</evidence>
<keyword evidence="8" id="KW-0411">Iron-sulfur</keyword>
<dbReference type="Proteomes" id="UP000318093">
    <property type="component" value="Unassembled WGS sequence"/>
</dbReference>
<evidence type="ECO:0000256" key="7">
    <source>
        <dbReference type="ARBA" id="ARBA00023004"/>
    </source>
</evidence>
<keyword evidence="5" id="KW-0479">Metal-binding</keyword>
<organism evidence="11 12">
    <name type="scientific">Candidatus Segetimicrobium genomatis</name>
    <dbReference type="NCBI Taxonomy" id="2569760"/>
    <lineage>
        <taxon>Bacteria</taxon>
        <taxon>Bacillati</taxon>
        <taxon>Candidatus Sysuimicrobiota</taxon>
        <taxon>Candidatus Sysuimicrobiia</taxon>
        <taxon>Candidatus Sysuimicrobiales</taxon>
        <taxon>Candidatus Segetimicrobiaceae</taxon>
        <taxon>Candidatus Segetimicrobium</taxon>
    </lineage>
</organism>
<feature type="domain" description="4Fe-4S ferredoxin-type" evidence="10">
    <location>
        <begin position="54"/>
        <end position="83"/>
    </location>
</feature>
<comment type="similarity">
    <text evidence="2">To ferredoxins from P.putida and C.tartarivorum, ferredoxin I from A.vinelandii, ferredoxin II from D.desulfuricans.</text>
</comment>
<keyword evidence="7" id="KW-0408">Iron</keyword>
<name>A0A537J6Z5_9BACT</name>
<dbReference type="EMBL" id="VBAN01000337">
    <property type="protein sequence ID" value="TMI79321.1"/>
    <property type="molecule type" value="Genomic_DNA"/>
</dbReference>
<evidence type="ECO:0000256" key="3">
    <source>
        <dbReference type="ARBA" id="ARBA00020378"/>
    </source>
</evidence>
<evidence type="ECO:0000313" key="12">
    <source>
        <dbReference type="Proteomes" id="UP000318093"/>
    </source>
</evidence>
<proteinExistence type="predicted"/>
<comment type="function">
    <text evidence="1">Could be a 3Fe-4S cluster-containing protein.</text>
</comment>
<evidence type="ECO:0000256" key="5">
    <source>
        <dbReference type="ARBA" id="ARBA00022723"/>
    </source>
</evidence>
<dbReference type="AlphaFoldDB" id="A0A537J6Z5"/>
<gene>
    <name evidence="11" type="ORF">E6H03_10520</name>
</gene>
<protein>
    <recommendedName>
        <fullName evidence="3">Ferredoxin-like protein</fullName>
    </recommendedName>
</protein>
<keyword evidence="4" id="KW-0813">Transport</keyword>
<dbReference type="PANTHER" id="PTHR43082:SF3">
    <property type="entry name" value="FERREDOXIN-LIKE PROTEIN YDIT"/>
    <property type="match status" value="1"/>
</dbReference>
<dbReference type="InterPro" id="IPR012206">
    <property type="entry name" value="Fd_FixX"/>
</dbReference>
<dbReference type="InterPro" id="IPR017900">
    <property type="entry name" value="4Fe4S_Fe_S_CS"/>
</dbReference>